<dbReference type="Gene3D" id="3.30.710.10">
    <property type="entry name" value="Potassium Channel Kv1.1, Chain A"/>
    <property type="match status" value="1"/>
</dbReference>
<dbReference type="Pfam" id="PF00651">
    <property type="entry name" value="BTB"/>
    <property type="match status" value="1"/>
</dbReference>
<gene>
    <name evidence="3" type="ORF">FKW77_005569</name>
</gene>
<dbReference type="Proteomes" id="UP000316270">
    <property type="component" value="Chromosome 3"/>
</dbReference>
<feature type="compositionally biased region" description="Basic residues" evidence="1">
    <location>
        <begin position="228"/>
        <end position="241"/>
    </location>
</feature>
<feature type="domain" description="BTB" evidence="2">
    <location>
        <begin position="18"/>
        <end position="94"/>
    </location>
</feature>
<reference evidence="3 4" key="1">
    <citation type="submission" date="2019-07" db="EMBL/GenBank/DDBJ databases">
        <title>Finished genome of Venturia effusa.</title>
        <authorList>
            <person name="Young C.A."/>
            <person name="Cox M.P."/>
            <person name="Ganley A.R.D."/>
            <person name="David W.J."/>
        </authorList>
    </citation>
    <scope>NUCLEOTIDE SEQUENCE [LARGE SCALE GENOMIC DNA]</scope>
    <source>
        <strain evidence="4">albino</strain>
    </source>
</reference>
<dbReference type="EMBL" id="CP042187">
    <property type="protein sequence ID" value="QDS69447.1"/>
    <property type="molecule type" value="Genomic_DNA"/>
</dbReference>
<protein>
    <recommendedName>
        <fullName evidence="2">BTB domain-containing protein</fullName>
    </recommendedName>
</protein>
<dbReference type="InterPro" id="IPR000210">
    <property type="entry name" value="BTB/POZ_dom"/>
</dbReference>
<dbReference type="OrthoDB" id="6359816at2759"/>
<dbReference type="InterPro" id="IPR011333">
    <property type="entry name" value="SKP1/BTB/POZ_sf"/>
</dbReference>
<evidence type="ECO:0000313" key="3">
    <source>
        <dbReference type="EMBL" id="QDS69447.1"/>
    </source>
</evidence>
<sequence>MSHLGAKVCSPRRAIQSSLANNEYTDLLIECDNGKQSFMVHKAVVLPQCKFLKNSCKKEWEKKKYTEDGKISVIKLPDDGAVAVDAAIEFFYSNLYSRGNTSRKLAIPKSDQVKAAWKASEILCHVQVYIMAEKYELNELRTFAKGEITDGLRPTEQLPELHEVIRAVYKNTLPKDSLRASVSKFASEHGKEEFAVHGEKFGDLIVELPEFGRDLAKFLCEASSSTSHSRHSTSSSRKRRRLDVEEASSWSSSDSNYSVPYAGRWCGAPVYGWPS</sequence>
<keyword evidence="4" id="KW-1185">Reference proteome</keyword>
<dbReference type="SUPFAM" id="SSF54695">
    <property type="entry name" value="POZ domain"/>
    <property type="match status" value="1"/>
</dbReference>
<feature type="region of interest" description="Disordered" evidence="1">
    <location>
        <begin position="226"/>
        <end position="255"/>
    </location>
</feature>
<name>A0A517L1D6_9PEZI</name>
<organism evidence="3 4">
    <name type="scientific">Venturia effusa</name>
    <dbReference type="NCBI Taxonomy" id="50376"/>
    <lineage>
        <taxon>Eukaryota</taxon>
        <taxon>Fungi</taxon>
        <taxon>Dikarya</taxon>
        <taxon>Ascomycota</taxon>
        <taxon>Pezizomycotina</taxon>
        <taxon>Dothideomycetes</taxon>
        <taxon>Pleosporomycetidae</taxon>
        <taxon>Venturiales</taxon>
        <taxon>Venturiaceae</taxon>
        <taxon>Venturia</taxon>
    </lineage>
</organism>
<dbReference type="AlphaFoldDB" id="A0A517L1D6"/>
<evidence type="ECO:0000256" key="1">
    <source>
        <dbReference type="SAM" id="MobiDB-lite"/>
    </source>
</evidence>
<dbReference type="PANTHER" id="PTHR47843">
    <property type="entry name" value="BTB DOMAIN-CONTAINING PROTEIN-RELATED"/>
    <property type="match status" value="1"/>
</dbReference>
<accession>A0A517L1D6</accession>
<evidence type="ECO:0000259" key="2">
    <source>
        <dbReference type="Pfam" id="PF00651"/>
    </source>
</evidence>
<proteinExistence type="predicted"/>
<dbReference type="PANTHER" id="PTHR47843:SF5">
    <property type="entry name" value="BTB_POZ DOMAIN PROTEIN"/>
    <property type="match status" value="1"/>
</dbReference>
<evidence type="ECO:0000313" key="4">
    <source>
        <dbReference type="Proteomes" id="UP000316270"/>
    </source>
</evidence>
<dbReference type="STRING" id="50376.A0A517L1D6"/>